<comment type="caution">
    <text evidence="3">The sequence shown here is derived from an EMBL/GenBank/DDBJ whole genome shotgun (WGS) entry which is preliminary data.</text>
</comment>
<dbReference type="EMBL" id="LJSN01000002">
    <property type="protein sequence ID" value="PNE42742.1"/>
    <property type="molecule type" value="Genomic_DNA"/>
</dbReference>
<dbReference type="AlphaFoldDB" id="A0A2N8PNZ6"/>
<feature type="region of interest" description="Disordered" evidence="1">
    <location>
        <begin position="1"/>
        <end position="34"/>
    </location>
</feature>
<dbReference type="InterPro" id="IPR009057">
    <property type="entry name" value="Homeodomain-like_sf"/>
</dbReference>
<feature type="domain" description="Transposase IS30-like HTH" evidence="2">
    <location>
        <begin position="5"/>
        <end position="39"/>
    </location>
</feature>
<dbReference type="Proteomes" id="UP000236047">
    <property type="component" value="Unassembled WGS sequence"/>
</dbReference>
<evidence type="ECO:0000313" key="3">
    <source>
        <dbReference type="EMBL" id="PNE42742.1"/>
    </source>
</evidence>
<proteinExistence type="predicted"/>
<reference evidence="4" key="1">
    <citation type="submission" date="2015-09" db="EMBL/GenBank/DDBJ databases">
        <authorList>
            <person name="Graham D.E."/>
            <person name="Mahan K.M."/>
            <person name="Klingeman D.M."/>
            <person name="Fida T."/>
            <person name="Giannone R.J."/>
            <person name="Hettich R.L."/>
            <person name="Parry R.J."/>
            <person name="Spain J.C."/>
        </authorList>
    </citation>
    <scope>NUCLEOTIDE SEQUENCE [LARGE SCALE GENOMIC DNA]</scope>
    <source>
        <strain evidence="4">JCM 4701</strain>
    </source>
</reference>
<name>A0A2N8PNZ6_STRNR</name>
<organism evidence="3 4">
    <name type="scientific">Streptomyces noursei</name>
    <name type="common">Streptomyces albulus</name>
    <dbReference type="NCBI Taxonomy" id="1971"/>
    <lineage>
        <taxon>Bacteria</taxon>
        <taxon>Bacillati</taxon>
        <taxon>Actinomycetota</taxon>
        <taxon>Actinomycetes</taxon>
        <taxon>Kitasatosporales</taxon>
        <taxon>Streptomycetaceae</taxon>
        <taxon>Streptomyces</taxon>
    </lineage>
</organism>
<dbReference type="Gene3D" id="1.10.10.60">
    <property type="entry name" value="Homeodomain-like"/>
    <property type="match status" value="1"/>
</dbReference>
<dbReference type="SUPFAM" id="SSF46689">
    <property type="entry name" value="Homeodomain-like"/>
    <property type="match status" value="1"/>
</dbReference>
<sequence>MAAPITDKDREEVRRLHAAGQSRNQIARAIGRSSSTVSKIARDEGLRFEGGARVAPATAARQLDLAEHRRQLVGRLYGRASANLDRVEATEYVRVELLPTGRPVRLISDEPPAQDERHHSQAISSYLTSAARLVEIDAGTGTGEVRSMLTDLARGLRAAFADADQAETDEGADTRG</sequence>
<feature type="compositionally biased region" description="Basic and acidic residues" evidence="1">
    <location>
        <begin position="1"/>
        <end position="15"/>
    </location>
</feature>
<dbReference type="Pfam" id="PF13936">
    <property type="entry name" value="HTH_38"/>
    <property type="match status" value="1"/>
</dbReference>
<dbReference type="InterPro" id="IPR025246">
    <property type="entry name" value="IS30-like_HTH"/>
</dbReference>
<accession>A0A2N8PNZ6</accession>
<protein>
    <recommendedName>
        <fullName evidence="2">Transposase IS30-like HTH domain-containing protein</fullName>
    </recommendedName>
</protein>
<gene>
    <name evidence="3" type="ORF">AOB60_20290</name>
</gene>
<keyword evidence="4" id="KW-1185">Reference proteome</keyword>
<evidence type="ECO:0000256" key="1">
    <source>
        <dbReference type="SAM" id="MobiDB-lite"/>
    </source>
</evidence>
<evidence type="ECO:0000313" key="4">
    <source>
        <dbReference type="Proteomes" id="UP000236047"/>
    </source>
</evidence>
<evidence type="ECO:0000259" key="2">
    <source>
        <dbReference type="Pfam" id="PF13936"/>
    </source>
</evidence>